<protein>
    <submittedName>
        <fullName evidence="1">Uncharacterized protein</fullName>
    </submittedName>
</protein>
<organism evidence="1 2">
    <name type="scientific">Streptomyces labedae</name>
    <dbReference type="NCBI Taxonomy" id="285569"/>
    <lineage>
        <taxon>Bacteria</taxon>
        <taxon>Bacillati</taxon>
        <taxon>Actinomycetota</taxon>
        <taxon>Actinomycetes</taxon>
        <taxon>Kitasatosporales</taxon>
        <taxon>Streptomycetaceae</taxon>
        <taxon>Streptomyces</taxon>
    </lineage>
</organism>
<evidence type="ECO:0000313" key="2">
    <source>
        <dbReference type="Proteomes" id="UP001500728"/>
    </source>
</evidence>
<reference evidence="2" key="1">
    <citation type="journal article" date="2019" name="Int. J. Syst. Evol. Microbiol.">
        <title>The Global Catalogue of Microorganisms (GCM) 10K type strain sequencing project: providing services to taxonomists for standard genome sequencing and annotation.</title>
        <authorList>
            <consortium name="The Broad Institute Genomics Platform"/>
            <consortium name="The Broad Institute Genome Sequencing Center for Infectious Disease"/>
            <person name="Wu L."/>
            <person name="Ma J."/>
        </authorList>
    </citation>
    <scope>NUCLEOTIDE SEQUENCE [LARGE SCALE GENOMIC DNA]</scope>
    <source>
        <strain evidence="2">JCM 9381</strain>
    </source>
</reference>
<sequence>MITLSGDRKCVWLFVLQCPCNCPADQGQLHEYRGRMVDAEVCVRLAEDQVREGLAWESAPLEMLYAAEP</sequence>
<accession>A0ABP6QXM6</accession>
<comment type="caution">
    <text evidence="1">The sequence shown here is derived from an EMBL/GenBank/DDBJ whole genome shotgun (WGS) entry which is preliminary data.</text>
</comment>
<dbReference type="EMBL" id="BAAAUW010000015">
    <property type="protein sequence ID" value="GAA3264578.1"/>
    <property type="molecule type" value="Genomic_DNA"/>
</dbReference>
<evidence type="ECO:0000313" key="1">
    <source>
        <dbReference type="EMBL" id="GAA3264578.1"/>
    </source>
</evidence>
<name>A0ABP6QXM6_9ACTN</name>
<gene>
    <name evidence="1" type="ORF">GCM10010469_34360</name>
</gene>
<dbReference type="Proteomes" id="UP001500728">
    <property type="component" value="Unassembled WGS sequence"/>
</dbReference>
<keyword evidence="2" id="KW-1185">Reference proteome</keyword>
<proteinExistence type="predicted"/>